<protein>
    <recommendedName>
        <fullName evidence="3">Histone-lysine N-methyltransferase SETMAR</fullName>
    </recommendedName>
</protein>
<dbReference type="EMBL" id="BGPR01032141">
    <property type="protein sequence ID" value="GBO05539.1"/>
    <property type="molecule type" value="Genomic_DNA"/>
</dbReference>
<evidence type="ECO:0008006" key="3">
    <source>
        <dbReference type="Google" id="ProtNLM"/>
    </source>
</evidence>
<proteinExistence type="predicted"/>
<accession>A0A4Y2TXW2</accession>
<sequence>MLSQGIVLLHDNARHHSAGVTRNLIQQFSWEQFDHPPYSPDLAPSDYHLSLNLKLVLEGGALTAMTTQKTVFSSGCLHLRHLSLKRV</sequence>
<dbReference type="PANTHER" id="PTHR46060">
    <property type="entry name" value="MARINER MOS1 TRANSPOSASE-LIKE PROTEIN"/>
    <property type="match status" value="1"/>
</dbReference>
<dbReference type="OrthoDB" id="6431382at2759"/>
<dbReference type="InterPro" id="IPR052709">
    <property type="entry name" value="Transposase-MT_Hybrid"/>
</dbReference>
<reference evidence="1 2" key="1">
    <citation type="journal article" date="2019" name="Sci. Rep.">
        <title>Orb-weaving spider Araneus ventricosus genome elucidates the spidroin gene catalogue.</title>
        <authorList>
            <person name="Kono N."/>
            <person name="Nakamura H."/>
            <person name="Ohtoshi R."/>
            <person name="Moran D.A.P."/>
            <person name="Shinohara A."/>
            <person name="Yoshida Y."/>
            <person name="Fujiwara M."/>
            <person name="Mori M."/>
            <person name="Tomita M."/>
            <person name="Arakawa K."/>
        </authorList>
    </citation>
    <scope>NUCLEOTIDE SEQUENCE [LARGE SCALE GENOMIC DNA]</scope>
</reference>
<dbReference type="Proteomes" id="UP000499080">
    <property type="component" value="Unassembled WGS sequence"/>
</dbReference>
<evidence type="ECO:0000313" key="1">
    <source>
        <dbReference type="EMBL" id="GBO05539.1"/>
    </source>
</evidence>
<dbReference type="Gene3D" id="3.30.420.10">
    <property type="entry name" value="Ribonuclease H-like superfamily/Ribonuclease H"/>
    <property type="match status" value="1"/>
</dbReference>
<evidence type="ECO:0000313" key="2">
    <source>
        <dbReference type="Proteomes" id="UP000499080"/>
    </source>
</evidence>
<comment type="caution">
    <text evidence="1">The sequence shown here is derived from an EMBL/GenBank/DDBJ whole genome shotgun (WGS) entry which is preliminary data.</text>
</comment>
<dbReference type="GO" id="GO:0003676">
    <property type="term" value="F:nucleic acid binding"/>
    <property type="evidence" value="ECO:0007669"/>
    <property type="project" value="InterPro"/>
</dbReference>
<gene>
    <name evidence="1" type="ORF">AVEN_64989_1</name>
</gene>
<organism evidence="1 2">
    <name type="scientific">Araneus ventricosus</name>
    <name type="common">Orbweaver spider</name>
    <name type="synonym">Epeira ventricosa</name>
    <dbReference type="NCBI Taxonomy" id="182803"/>
    <lineage>
        <taxon>Eukaryota</taxon>
        <taxon>Metazoa</taxon>
        <taxon>Ecdysozoa</taxon>
        <taxon>Arthropoda</taxon>
        <taxon>Chelicerata</taxon>
        <taxon>Arachnida</taxon>
        <taxon>Araneae</taxon>
        <taxon>Araneomorphae</taxon>
        <taxon>Entelegynae</taxon>
        <taxon>Araneoidea</taxon>
        <taxon>Araneidae</taxon>
        <taxon>Araneus</taxon>
    </lineage>
</organism>
<dbReference type="PANTHER" id="PTHR46060:SF1">
    <property type="entry name" value="MARINER MOS1 TRANSPOSASE-LIKE PROTEIN"/>
    <property type="match status" value="1"/>
</dbReference>
<dbReference type="AlphaFoldDB" id="A0A4Y2TXW2"/>
<keyword evidence="2" id="KW-1185">Reference proteome</keyword>
<name>A0A4Y2TXW2_ARAVE</name>
<dbReference type="InterPro" id="IPR036397">
    <property type="entry name" value="RNaseH_sf"/>
</dbReference>